<protein>
    <submittedName>
        <fullName evidence="2">Uncharacterized protein</fullName>
    </submittedName>
</protein>
<feature type="transmembrane region" description="Helical" evidence="1">
    <location>
        <begin position="12"/>
        <end position="32"/>
    </location>
</feature>
<gene>
    <name evidence="2" type="ORF">DIJ64_13640</name>
</gene>
<organism evidence="2 3">
    <name type="scientific">Mycobacterium leprae</name>
    <dbReference type="NCBI Taxonomy" id="1769"/>
    <lineage>
        <taxon>Bacteria</taxon>
        <taxon>Bacillati</taxon>
        <taxon>Actinomycetota</taxon>
        <taxon>Actinomycetes</taxon>
        <taxon>Mycobacteriales</taxon>
        <taxon>Mycobacteriaceae</taxon>
        <taxon>Mycobacterium</taxon>
    </lineage>
</organism>
<name>A0AAD0KVR8_MYCLR</name>
<evidence type="ECO:0000313" key="2">
    <source>
        <dbReference type="EMBL" id="AWV48723.1"/>
    </source>
</evidence>
<proteinExistence type="predicted"/>
<dbReference type="EMBL" id="CP029543">
    <property type="protein sequence ID" value="AWV48723.1"/>
    <property type="molecule type" value="Genomic_DNA"/>
</dbReference>
<evidence type="ECO:0000256" key="1">
    <source>
        <dbReference type="SAM" id="Phobius"/>
    </source>
</evidence>
<dbReference type="RefSeq" id="WP_041323420.1">
    <property type="nucleotide sequence ID" value="NZ_CP029543.1"/>
</dbReference>
<reference evidence="2 3" key="1">
    <citation type="submission" date="2018-05" db="EMBL/GenBank/DDBJ databases">
        <title>Evolution of small genomes with special reference to Mycobacterium leprae.</title>
        <authorList>
            <person name="Mohanty P.S."/>
            <person name="Bansal A.K."/>
            <person name="Gupta U.D."/>
            <person name="Naaz F."/>
            <person name="Dwivedi V.D."/>
            <person name="Singh H."/>
            <person name="Gupta G."/>
            <person name="Sharma S."/>
            <person name="Arora M."/>
        </authorList>
    </citation>
    <scope>NUCLEOTIDE SEQUENCE [LARGE SCALE GENOMIC DNA]</scope>
    <source>
        <strain evidence="2 3">MRHRU-235-G</strain>
    </source>
</reference>
<evidence type="ECO:0000313" key="3">
    <source>
        <dbReference type="Proteomes" id="UP000249682"/>
    </source>
</evidence>
<keyword evidence="1" id="KW-0812">Transmembrane</keyword>
<dbReference type="Proteomes" id="UP000249682">
    <property type="component" value="Chromosome"/>
</dbReference>
<sequence>MDAGWSWWTGGSVLLSLPLASGWLGPAAIRYLNQHSVRQRPPHYHPKDKAADMGEERDPVATWVDERLIALDERYRKSSLSRKIYAGILIGNHPTHGRGRLRHSS</sequence>
<keyword evidence="1" id="KW-1133">Transmembrane helix</keyword>
<accession>A0AAD0KVR8</accession>
<dbReference type="AlphaFoldDB" id="A0AAD0KVR8"/>
<keyword evidence="1" id="KW-0472">Membrane</keyword>